<dbReference type="Proteomes" id="UP000600214">
    <property type="component" value="Unassembled WGS sequence"/>
</dbReference>
<proteinExistence type="predicted"/>
<protein>
    <submittedName>
        <fullName evidence="1">Uncharacterized protein</fullName>
    </submittedName>
</protein>
<name>A0ABQ1Z0H6_9BACT</name>
<dbReference type="RefSeq" id="WP_188935400.1">
    <property type="nucleotide sequence ID" value="NZ_BMIA01000003.1"/>
</dbReference>
<organism evidence="1 2">
    <name type="scientific">Dyadobacter endophyticus</name>
    <dbReference type="NCBI Taxonomy" id="1749036"/>
    <lineage>
        <taxon>Bacteria</taxon>
        <taxon>Pseudomonadati</taxon>
        <taxon>Bacteroidota</taxon>
        <taxon>Cytophagia</taxon>
        <taxon>Cytophagales</taxon>
        <taxon>Spirosomataceae</taxon>
        <taxon>Dyadobacter</taxon>
    </lineage>
</organism>
<evidence type="ECO:0000313" key="1">
    <source>
        <dbReference type="EMBL" id="GGH42911.1"/>
    </source>
</evidence>
<accession>A0ABQ1Z0H6</accession>
<keyword evidence="2" id="KW-1185">Reference proteome</keyword>
<gene>
    <name evidence="1" type="ORF">GCM10007423_39900</name>
</gene>
<dbReference type="EMBL" id="BMIA01000003">
    <property type="protein sequence ID" value="GGH42911.1"/>
    <property type="molecule type" value="Genomic_DNA"/>
</dbReference>
<reference evidence="2" key="1">
    <citation type="journal article" date="2019" name="Int. J. Syst. Evol. Microbiol.">
        <title>The Global Catalogue of Microorganisms (GCM) 10K type strain sequencing project: providing services to taxonomists for standard genome sequencing and annotation.</title>
        <authorList>
            <consortium name="The Broad Institute Genomics Platform"/>
            <consortium name="The Broad Institute Genome Sequencing Center for Infectious Disease"/>
            <person name="Wu L."/>
            <person name="Ma J."/>
        </authorList>
    </citation>
    <scope>NUCLEOTIDE SEQUENCE [LARGE SCALE GENOMIC DNA]</scope>
    <source>
        <strain evidence="2">CGMCC 1.15288</strain>
    </source>
</reference>
<sequence>MNIYEHVICFDKADGNDNTYFHAKALHDSLEAQIGDTWRWLAPKSMIQGIDHRYAAIALVSPLYKPQCGDPLEVNAIRYHIGRVRAQESEKYVDLSIWVNALPTPGTWKQFAIQRANGQIVIGTFKGQQTTRTAYMNALKEFYESLPYTKVLCDVDGSKMRIRIWEKQGVFKLADEGLLVGLGTTDVTNTNNPSIDKIDLGEFTYPASDSYLVEIGPSVLEGNIFNLDSETYIAVAGDTPQSVREKLFTGDRYVVLEDSAVTVSVEAGTRTISNTNKLNVQAVFDSALSGDDRYLIKINGALQPGNVIQVSATGKTTKSYTVLLGDALSDIEDYFNSETGGFYIVDGGVIPQVSFIAGIQTVDNTNSPTIKLTGYQNIPSHSVRRWRIIIGPDLRAGNIFHLDDLAYTVSDGDTALDIASHFGYDSVSFTVETEVSAAPDAYALKGYLYQDSNIADVTISDGPRLARSSQYVFEAEFNCDIDPGTYRLALIDTKPEEATLLSLGNQIIVKSKAKGEIFEAADQGDVFGFEYYENGLTQRMRLPVFIQPPRHQSEEDRIVKFMGGYDRTTTKIEFVSKLVTIGGLLPLHTTIASFLKHSHLRIGGKQYYNSGEYAETLLDPSTGRRQATTDIVELSKEKNNFLRYRSNYYQSGSYGGYCKVLAHDCAGRLQIWLRSSEIVRQIEDWQLLNTASYQLIAETFDNVNLSIYRDGNRYLTAFLPKGQRVRLSGFIKFETGSNWIIQTSLADACYSIPEIIYICEESKTHTIIYDCETIEKPAFGEFSDDFGSDLTT</sequence>
<comment type="caution">
    <text evidence="1">The sequence shown here is derived from an EMBL/GenBank/DDBJ whole genome shotgun (WGS) entry which is preliminary data.</text>
</comment>
<evidence type="ECO:0000313" key="2">
    <source>
        <dbReference type="Proteomes" id="UP000600214"/>
    </source>
</evidence>